<reference evidence="1" key="1">
    <citation type="submission" date="2020-08" db="EMBL/GenBank/DDBJ databases">
        <title>Multicomponent nature underlies the extraordinary mechanical properties of spider dragline silk.</title>
        <authorList>
            <person name="Kono N."/>
            <person name="Nakamura H."/>
            <person name="Mori M."/>
            <person name="Yoshida Y."/>
            <person name="Ohtoshi R."/>
            <person name="Malay A.D."/>
            <person name="Moran D.A.P."/>
            <person name="Tomita M."/>
            <person name="Numata K."/>
            <person name="Arakawa K."/>
        </authorList>
    </citation>
    <scope>NUCLEOTIDE SEQUENCE</scope>
</reference>
<dbReference type="AlphaFoldDB" id="A0A8X6SLI6"/>
<evidence type="ECO:0000313" key="2">
    <source>
        <dbReference type="Proteomes" id="UP000887159"/>
    </source>
</evidence>
<dbReference type="Proteomes" id="UP000887159">
    <property type="component" value="Unassembled WGS sequence"/>
</dbReference>
<accession>A0A8X6SLI6</accession>
<proteinExistence type="predicted"/>
<comment type="caution">
    <text evidence="1">The sequence shown here is derived from an EMBL/GenBank/DDBJ whole genome shotgun (WGS) entry which is preliminary data.</text>
</comment>
<organism evidence="1 2">
    <name type="scientific">Trichonephila clavipes</name>
    <name type="common">Golden silk orbweaver</name>
    <name type="synonym">Nephila clavipes</name>
    <dbReference type="NCBI Taxonomy" id="2585209"/>
    <lineage>
        <taxon>Eukaryota</taxon>
        <taxon>Metazoa</taxon>
        <taxon>Ecdysozoa</taxon>
        <taxon>Arthropoda</taxon>
        <taxon>Chelicerata</taxon>
        <taxon>Arachnida</taxon>
        <taxon>Araneae</taxon>
        <taxon>Araneomorphae</taxon>
        <taxon>Entelegynae</taxon>
        <taxon>Araneoidea</taxon>
        <taxon>Nephilidae</taxon>
        <taxon>Trichonephila</taxon>
    </lineage>
</organism>
<gene>
    <name evidence="1" type="ORF">TNCV_2193721</name>
</gene>
<dbReference type="EMBL" id="BMAU01021300">
    <property type="protein sequence ID" value="GFY10551.1"/>
    <property type="molecule type" value="Genomic_DNA"/>
</dbReference>
<keyword evidence="2" id="KW-1185">Reference proteome</keyword>
<protein>
    <submittedName>
        <fullName evidence="1">Uncharacterized protein</fullName>
    </submittedName>
</protein>
<sequence length="119" mass="13553">MNHLASITSHSGSLDHFLRSGPPGYFSVASAYSDKSVFLDDFSREPLRTQQTSMPKRGCKQTRISWLKAMNNKNITNSEEPYKSQFKKIHENSSIAEEDKIQYLLQSAEPHSEAEFDLI</sequence>
<name>A0A8X6SLI6_TRICX</name>
<evidence type="ECO:0000313" key="1">
    <source>
        <dbReference type="EMBL" id="GFY10551.1"/>
    </source>
</evidence>